<gene>
    <name evidence="6" type="ORF">SAMN05216575_106225</name>
    <name evidence="3" type="ORF">SIM71_00165</name>
    <name evidence="4" type="ORF">SIM71_25570</name>
    <name evidence="5" type="ORF">SIM71_25800</name>
</gene>
<dbReference type="AlphaFoldDB" id="A0A1G7JGS5"/>
<dbReference type="EMBL" id="JAWXXP010000001">
    <property type="protein sequence ID" value="MDX5990475.1"/>
    <property type="molecule type" value="Genomic_DNA"/>
</dbReference>
<evidence type="ECO:0000313" key="4">
    <source>
        <dbReference type="EMBL" id="MDX5995445.1"/>
    </source>
</evidence>
<keyword evidence="8" id="KW-1185">Reference proteome</keyword>
<evidence type="ECO:0000313" key="8">
    <source>
        <dbReference type="Proteomes" id="UP001278050"/>
    </source>
</evidence>
<name>A0A1G7JGS5_9GAMM</name>
<feature type="region of interest" description="Disordered" evidence="2">
    <location>
        <begin position="1"/>
        <end position="30"/>
    </location>
</feature>
<dbReference type="OrthoDB" id="6631139at2"/>
<organism evidence="6 7">
    <name type="scientific">Ectopseudomonas alcaliphila</name>
    <dbReference type="NCBI Taxonomy" id="101564"/>
    <lineage>
        <taxon>Bacteria</taxon>
        <taxon>Pseudomonadati</taxon>
        <taxon>Pseudomonadota</taxon>
        <taxon>Gammaproteobacteria</taxon>
        <taxon>Pseudomonadales</taxon>
        <taxon>Pseudomonadaceae</taxon>
        <taxon>Ectopseudomonas</taxon>
    </lineage>
</organism>
<dbReference type="EMBL" id="JAWXXP010000001">
    <property type="protein sequence ID" value="MDX5995445.1"/>
    <property type="molecule type" value="Genomic_DNA"/>
</dbReference>
<dbReference type="Proteomes" id="UP000182413">
    <property type="component" value="Unassembled WGS sequence"/>
</dbReference>
<feature type="compositionally biased region" description="Polar residues" evidence="2">
    <location>
        <begin position="12"/>
        <end position="23"/>
    </location>
</feature>
<dbReference type="RefSeq" id="WP_074680674.1">
    <property type="nucleotide sequence ID" value="NZ_CBCSET010000010.1"/>
</dbReference>
<dbReference type="Proteomes" id="UP001278050">
    <property type="component" value="Unassembled WGS sequence"/>
</dbReference>
<feature type="region of interest" description="Disordered" evidence="2">
    <location>
        <begin position="518"/>
        <end position="574"/>
    </location>
</feature>
<sequence>MWLDSLTPEGELSTQRQRLQGTTELPEPTFFQGGYDAIGPGLVRGALEAGASIQSGLVNLAGTEVMSTLAVGFGAGYTPGFDQQGRAERAAAGAEELTDEIGRDLAESVKDLRPDPRTTGLAGQLLGEAAAILPRTVAGVVTGGMVGGALAAGAPAGYSSKQVAMSEGIDENTAAIQGAIDGVTIGIGAALPAARFVKPLAGDFAIAVGANVGLGVASRGSIAELLESRGYTEQAAQYRAFDGTAMTIDAVLGAAFFGIGRGLARAPAEHQVNAALAENNAQHAELHTAPGIPVDAVAANTHVRALDIALEQLSRGEPVRLPSDLPEAAFLRPVDDMPLIEPVRAGRAEVEAQALEVELPAIRAELEQQAAQAVPNVRDLRTETATLQRTLAELDGTFRDRAKELQGEGLTRKQAESQARQVIQQERSQIEQRLEQISEQIETNRQAEVARGELAAIDRGELPERLQERVSARAADIDKGFQRKPLADQVQQGNKQLTIRQAATQELARLVDEAERLAPRPDPVDLPAPRQPVAGQDVKPSAENVKPGSENRQESQGGVRKDQPNGAGAADPEVEVARLVLDELGDIQVPTGAIDADGNPVTVSARELLAQADNDIQRAQLEARGIDAAAACALQRGE</sequence>
<reference evidence="3 8" key="2">
    <citation type="submission" date="2023-11" db="EMBL/GenBank/DDBJ databases">
        <title>MicrobeMod: A computational toolkit for identifying prokaryotic methylation and restriction-modification with nanopore sequencing.</title>
        <authorList>
            <person name="Crits-Christoph A."/>
            <person name="Kang S.C."/>
            <person name="Lee H."/>
            <person name="Ostrov N."/>
        </authorList>
    </citation>
    <scope>NUCLEOTIDE SEQUENCE [LARGE SCALE GENOMIC DNA]</scope>
    <source>
        <strain evidence="3 8">ATCC BAA-571</strain>
    </source>
</reference>
<evidence type="ECO:0000256" key="1">
    <source>
        <dbReference type="SAM" id="Coils"/>
    </source>
</evidence>
<dbReference type="EMBL" id="JAWXXP010000002">
    <property type="protein sequence ID" value="MDX5995490.1"/>
    <property type="molecule type" value="Genomic_DNA"/>
</dbReference>
<feature type="coiled-coil region" evidence="1">
    <location>
        <begin position="420"/>
        <end position="447"/>
    </location>
</feature>
<protein>
    <submittedName>
        <fullName evidence="6">Uncharacterized protein</fullName>
    </submittedName>
</protein>
<accession>A0A1G7JGS5</accession>
<dbReference type="EMBL" id="FNAE01000006">
    <property type="protein sequence ID" value="SDF24103.1"/>
    <property type="molecule type" value="Genomic_DNA"/>
</dbReference>
<evidence type="ECO:0000256" key="2">
    <source>
        <dbReference type="SAM" id="MobiDB-lite"/>
    </source>
</evidence>
<evidence type="ECO:0000313" key="6">
    <source>
        <dbReference type="EMBL" id="SDF24103.1"/>
    </source>
</evidence>
<evidence type="ECO:0000313" key="7">
    <source>
        <dbReference type="Proteomes" id="UP000182413"/>
    </source>
</evidence>
<feature type="compositionally biased region" description="Basic and acidic residues" evidence="2">
    <location>
        <begin position="549"/>
        <end position="563"/>
    </location>
</feature>
<reference evidence="6 7" key="1">
    <citation type="submission" date="2016-10" db="EMBL/GenBank/DDBJ databases">
        <authorList>
            <person name="de Groot N.N."/>
        </authorList>
    </citation>
    <scope>NUCLEOTIDE SEQUENCE [LARGE SCALE GENOMIC DNA]</scope>
    <source>
        <strain evidence="6 7">JCM 10630</strain>
    </source>
</reference>
<proteinExistence type="predicted"/>
<evidence type="ECO:0000313" key="3">
    <source>
        <dbReference type="EMBL" id="MDX5990475.1"/>
    </source>
</evidence>
<keyword evidence="1" id="KW-0175">Coiled coil</keyword>
<evidence type="ECO:0000313" key="5">
    <source>
        <dbReference type="EMBL" id="MDX5995490.1"/>
    </source>
</evidence>